<accession>A0A850PPB3</accession>
<dbReference type="RefSeq" id="WP_178360560.1">
    <property type="nucleotide sequence ID" value="NZ_JABFYL010000043.1"/>
</dbReference>
<dbReference type="GO" id="GO:0003677">
    <property type="term" value="F:DNA binding"/>
    <property type="evidence" value="ECO:0007669"/>
    <property type="project" value="UniProtKB-KW"/>
</dbReference>
<dbReference type="AlphaFoldDB" id="A0A850PPB3"/>
<sequence length="296" mass="33096">MDREALAEFLRRRRETLKPADVGLPAGFRRRTVGLRREEVAQLTGMSVDYYGRLEQSRGPQPSPQMLRALARALRMTDDESDHLYRLAGHAVPDRIGHSVHVRPAMLFVLDQLRDAAAFVCSDTDVVLAQNELARLLMSALPLVREAGVRASMSWQWFTDPRSRQSAPPEHHNQLSRTMVADLRAGWARRPNDADMRELVDGLLARSPEFAELWARHEVATRRMQRKTFLTRVGQITLDCEVLATTDGQRLVILTPPAGSTALEDLRLLAVVGDEVVEPAFGPSPDAARSPGDRVV</sequence>
<evidence type="ECO:0000259" key="1">
    <source>
        <dbReference type="PROSITE" id="PS50943"/>
    </source>
</evidence>
<dbReference type="PROSITE" id="PS50943">
    <property type="entry name" value="HTH_CROC1"/>
    <property type="match status" value="1"/>
</dbReference>
<keyword evidence="3" id="KW-1185">Reference proteome</keyword>
<reference evidence="2 3" key="1">
    <citation type="submission" date="2020-05" db="EMBL/GenBank/DDBJ databases">
        <title>Draft genome sequence of Mycobacterium hippocampi DL, isolated from European seabass, Dicentrarchus labrax, reared in fish farms.</title>
        <authorList>
            <person name="Stathopoulou P."/>
            <person name="Asimakis E."/>
            <person name="Tzokas K."/>
            <person name="Batargias C."/>
            <person name="Tsiamis G."/>
        </authorList>
    </citation>
    <scope>NUCLEOTIDE SEQUENCE [LARGE SCALE GENOMIC DNA]</scope>
    <source>
        <strain evidence="2 3">DL</strain>
    </source>
</reference>
<protein>
    <submittedName>
        <fullName evidence="2">Putative DNA-binding protein</fullName>
    </submittedName>
</protein>
<dbReference type="PANTHER" id="PTHR35010">
    <property type="entry name" value="BLL4672 PROTEIN-RELATED"/>
    <property type="match status" value="1"/>
</dbReference>
<dbReference type="InterPro" id="IPR001387">
    <property type="entry name" value="Cro/C1-type_HTH"/>
</dbReference>
<dbReference type="EMBL" id="JABFYL010000043">
    <property type="protein sequence ID" value="NVN52282.1"/>
    <property type="molecule type" value="Genomic_DNA"/>
</dbReference>
<dbReference type="InterPro" id="IPR010982">
    <property type="entry name" value="Lambda_DNA-bd_dom_sf"/>
</dbReference>
<dbReference type="Pfam" id="PF17765">
    <property type="entry name" value="MLTR_LBD"/>
    <property type="match status" value="1"/>
</dbReference>
<gene>
    <name evidence="2" type="ORF">HLY00_2666</name>
</gene>
<dbReference type="InterPro" id="IPR041413">
    <property type="entry name" value="MLTR_LBD"/>
</dbReference>
<proteinExistence type="predicted"/>
<organism evidence="2 3">
    <name type="scientific">Mycolicibacterium hippocampi</name>
    <dbReference type="NCBI Taxonomy" id="659824"/>
    <lineage>
        <taxon>Bacteria</taxon>
        <taxon>Bacillati</taxon>
        <taxon>Actinomycetota</taxon>
        <taxon>Actinomycetes</taxon>
        <taxon>Mycobacteriales</taxon>
        <taxon>Mycobacteriaceae</taxon>
        <taxon>Mycolicibacterium</taxon>
    </lineage>
</organism>
<keyword evidence="2" id="KW-0238">DNA-binding</keyword>
<dbReference type="Gene3D" id="3.30.450.180">
    <property type="match status" value="1"/>
</dbReference>
<comment type="caution">
    <text evidence="2">The sequence shown here is derived from an EMBL/GenBank/DDBJ whole genome shotgun (WGS) entry which is preliminary data.</text>
</comment>
<evidence type="ECO:0000313" key="3">
    <source>
        <dbReference type="Proteomes" id="UP000570517"/>
    </source>
</evidence>
<dbReference type="Pfam" id="PF13560">
    <property type="entry name" value="HTH_31"/>
    <property type="match status" value="1"/>
</dbReference>
<dbReference type="Proteomes" id="UP000570517">
    <property type="component" value="Unassembled WGS sequence"/>
</dbReference>
<dbReference type="CDD" id="cd00093">
    <property type="entry name" value="HTH_XRE"/>
    <property type="match status" value="1"/>
</dbReference>
<dbReference type="PANTHER" id="PTHR35010:SF2">
    <property type="entry name" value="BLL4672 PROTEIN"/>
    <property type="match status" value="1"/>
</dbReference>
<evidence type="ECO:0000313" key="2">
    <source>
        <dbReference type="EMBL" id="NVN52282.1"/>
    </source>
</evidence>
<dbReference type="SUPFAM" id="SSF47413">
    <property type="entry name" value="lambda repressor-like DNA-binding domains"/>
    <property type="match status" value="1"/>
</dbReference>
<name>A0A850PPB3_9MYCO</name>
<dbReference type="SMART" id="SM00530">
    <property type="entry name" value="HTH_XRE"/>
    <property type="match status" value="1"/>
</dbReference>
<feature type="domain" description="HTH cro/C1-type" evidence="1">
    <location>
        <begin position="34"/>
        <end position="81"/>
    </location>
</feature>
<dbReference type="Gene3D" id="1.10.260.40">
    <property type="entry name" value="lambda repressor-like DNA-binding domains"/>
    <property type="match status" value="1"/>
</dbReference>